<protein>
    <submittedName>
        <fullName evidence="7">Uncharacterized protein LOC116304034 isoform X1</fullName>
    </submittedName>
</protein>
<dbReference type="InterPro" id="IPR003118">
    <property type="entry name" value="Pointed_dom"/>
</dbReference>
<keyword evidence="3" id="KW-0539">Nucleus</keyword>
<dbReference type="GeneID" id="116304034"/>
<dbReference type="PANTHER" id="PTHR11849:SF191">
    <property type="entry name" value="ECDYSONE-INDUCED PROTEIN 74EF ISOFORM B"/>
    <property type="match status" value="1"/>
</dbReference>
<name>A0A6P8ITF0_ACTTE</name>
<feature type="domain" description="ETS" evidence="5">
    <location>
        <begin position="689"/>
        <end position="771"/>
    </location>
</feature>
<keyword evidence="2 3" id="KW-0238">DNA-binding</keyword>
<dbReference type="Proteomes" id="UP000515163">
    <property type="component" value="Unplaced"/>
</dbReference>
<dbReference type="RefSeq" id="XP_031569540.1">
    <property type="nucleotide sequence ID" value="XM_031713680.1"/>
</dbReference>
<feature type="region of interest" description="Disordered" evidence="4">
    <location>
        <begin position="135"/>
        <end position="174"/>
    </location>
</feature>
<comment type="subcellular location">
    <subcellularLocation>
        <location evidence="3">Nucleus</location>
    </subcellularLocation>
</comment>
<gene>
    <name evidence="7" type="primary">LOC116304034</name>
</gene>
<dbReference type="InterPro" id="IPR036388">
    <property type="entry name" value="WH-like_DNA-bd_sf"/>
</dbReference>
<dbReference type="PROSITE" id="PS00345">
    <property type="entry name" value="ETS_DOMAIN_1"/>
    <property type="match status" value="1"/>
</dbReference>
<evidence type="ECO:0000256" key="1">
    <source>
        <dbReference type="ARBA" id="ARBA00005562"/>
    </source>
</evidence>
<comment type="similarity">
    <text evidence="1 3">Belongs to the ETS family.</text>
</comment>
<dbReference type="PRINTS" id="PR00454">
    <property type="entry name" value="ETSDOMAIN"/>
</dbReference>
<dbReference type="GO" id="GO:0005634">
    <property type="term" value="C:nucleus"/>
    <property type="evidence" value="ECO:0007669"/>
    <property type="project" value="UniProtKB-SubCell"/>
</dbReference>
<organism evidence="6 7">
    <name type="scientific">Actinia tenebrosa</name>
    <name type="common">Australian red waratah sea anemone</name>
    <dbReference type="NCBI Taxonomy" id="6105"/>
    <lineage>
        <taxon>Eukaryota</taxon>
        <taxon>Metazoa</taxon>
        <taxon>Cnidaria</taxon>
        <taxon>Anthozoa</taxon>
        <taxon>Hexacorallia</taxon>
        <taxon>Actiniaria</taxon>
        <taxon>Actiniidae</taxon>
        <taxon>Actinia</taxon>
    </lineage>
</organism>
<proteinExistence type="inferred from homology"/>
<dbReference type="Gene3D" id="1.10.10.10">
    <property type="entry name" value="Winged helix-like DNA-binding domain superfamily/Winged helix DNA-binding domain"/>
    <property type="match status" value="1"/>
</dbReference>
<dbReference type="PROSITE" id="PS50061">
    <property type="entry name" value="ETS_DOMAIN_3"/>
    <property type="match status" value="1"/>
</dbReference>
<feature type="region of interest" description="Disordered" evidence="4">
    <location>
        <begin position="576"/>
        <end position="683"/>
    </location>
</feature>
<feature type="compositionally biased region" description="Acidic residues" evidence="4">
    <location>
        <begin position="659"/>
        <end position="668"/>
    </location>
</feature>
<dbReference type="SMART" id="SM00413">
    <property type="entry name" value="ETS"/>
    <property type="match status" value="1"/>
</dbReference>
<evidence type="ECO:0000313" key="7">
    <source>
        <dbReference type="RefSeq" id="XP_031569540.1"/>
    </source>
</evidence>
<evidence type="ECO:0000259" key="5">
    <source>
        <dbReference type="PROSITE" id="PS50061"/>
    </source>
</evidence>
<evidence type="ECO:0000313" key="6">
    <source>
        <dbReference type="Proteomes" id="UP000515163"/>
    </source>
</evidence>
<feature type="compositionally biased region" description="Polar residues" evidence="4">
    <location>
        <begin position="628"/>
        <end position="640"/>
    </location>
</feature>
<dbReference type="SUPFAM" id="SSF47769">
    <property type="entry name" value="SAM/Pointed domain"/>
    <property type="match status" value="1"/>
</dbReference>
<dbReference type="SUPFAM" id="SSF46785">
    <property type="entry name" value="Winged helix' DNA-binding domain"/>
    <property type="match status" value="1"/>
</dbReference>
<dbReference type="InterPro" id="IPR036390">
    <property type="entry name" value="WH_DNA-bd_sf"/>
</dbReference>
<dbReference type="Gene3D" id="1.10.150.50">
    <property type="entry name" value="Transcription Factor, Ets-1"/>
    <property type="match status" value="1"/>
</dbReference>
<dbReference type="PANTHER" id="PTHR11849">
    <property type="entry name" value="ETS"/>
    <property type="match status" value="1"/>
</dbReference>
<dbReference type="OrthoDB" id="5975550at2759"/>
<dbReference type="GO" id="GO:0043565">
    <property type="term" value="F:sequence-specific DNA binding"/>
    <property type="evidence" value="ECO:0007669"/>
    <property type="project" value="InterPro"/>
</dbReference>
<feature type="compositionally biased region" description="Low complexity" evidence="4">
    <location>
        <begin position="315"/>
        <end position="329"/>
    </location>
</feature>
<accession>A0A6P8ITF0</accession>
<dbReference type="GO" id="GO:0030154">
    <property type="term" value="P:cell differentiation"/>
    <property type="evidence" value="ECO:0007669"/>
    <property type="project" value="TreeGrafter"/>
</dbReference>
<evidence type="ECO:0000256" key="4">
    <source>
        <dbReference type="SAM" id="MobiDB-lite"/>
    </source>
</evidence>
<feature type="region of interest" description="Disordered" evidence="4">
    <location>
        <begin position="310"/>
        <end position="344"/>
    </location>
</feature>
<dbReference type="AlphaFoldDB" id="A0A6P8ITF0"/>
<dbReference type="InterPro" id="IPR000418">
    <property type="entry name" value="Ets_dom"/>
</dbReference>
<feature type="compositionally biased region" description="Low complexity" evidence="4">
    <location>
        <begin position="641"/>
        <end position="658"/>
    </location>
</feature>
<dbReference type="InParanoid" id="A0A6P8ITF0"/>
<feature type="compositionally biased region" description="Basic and acidic residues" evidence="4">
    <location>
        <begin position="582"/>
        <end position="598"/>
    </location>
</feature>
<feature type="compositionally biased region" description="Low complexity" evidence="4">
    <location>
        <begin position="148"/>
        <end position="161"/>
    </location>
</feature>
<evidence type="ECO:0000256" key="3">
    <source>
        <dbReference type="RuleBase" id="RU004019"/>
    </source>
</evidence>
<sequence>MESFPSPFNMLSVVPNTSPNVGSTLPLLDISDDNTGATSTLDDRQSFEDVANAEIAALIIAAFTPFDQDLSATGHNHSPNTNQNNNNLNLLTEIPYSSGNDVIPRKEINQSPLNCDPLLPVLDFDDVFKKDLQLEDEWGGDPPNKLRSWPSNSSISSGYSSDTPGGGGPNPEELSLSHVTELASYDALGPTGVTDDLSQASAEWQYLSPLQWTKHQLHGFLQWVWQVYELTPDIDVNDFDFCGSELVALSREELLQKSEYGDLVYEIINWWLCGSSPVVFREGYYQDTSSFAMQNTLSAPAHFSTLEESAALKESASNGDSNSVTSSSDARFDEPKNQSNDCTCPQQAEADLKGLPVSPPASTPSAVTNGFTTICSPMSPSFTGSRIWSPTSFQPSGLLLPRHTMFPVRDGLPPVPPLIPSPNSPGAPVKFVHYKQTISPTKTFSRGDTDTPMKPIERDAGVAIRKRGHSPNKNHFNFETSETAAKKRAFAHDTCDRSDTTAPQENSELNYAGAQRAIVQNGTHSSKEAAVRLSRRDPVIPSRLSDYEMPHIKTAHQKVTRVMKNQDTTIPVIKYSKANKNGHHDNKNGFLEVKKEPFKPTVNRTVPGNNLTPTTLSPKSSDEDSALSPLSPTSPYQPGYSSPATERTRRTSSSSTDSGTEEPGEDGTDILKSPSAVKKPGRRKQTRSLHLWEFLKELLENEETCPRYITWISREEGVFRLVNSGAVAKLWGQRKNRRNMNYEKMSRALRYYYERHILERVPGQRLIYKFAPDTMKDCNFSFMKKT</sequence>
<dbReference type="Pfam" id="PF00178">
    <property type="entry name" value="Ets"/>
    <property type="match status" value="1"/>
</dbReference>
<feature type="compositionally biased region" description="Polar residues" evidence="4">
    <location>
        <begin position="602"/>
        <end position="619"/>
    </location>
</feature>
<dbReference type="Pfam" id="PF02198">
    <property type="entry name" value="SAM_PNT"/>
    <property type="match status" value="1"/>
</dbReference>
<dbReference type="PROSITE" id="PS00346">
    <property type="entry name" value="ETS_DOMAIN_2"/>
    <property type="match status" value="1"/>
</dbReference>
<dbReference type="GO" id="GO:0000981">
    <property type="term" value="F:DNA-binding transcription factor activity, RNA polymerase II-specific"/>
    <property type="evidence" value="ECO:0007669"/>
    <property type="project" value="TreeGrafter"/>
</dbReference>
<dbReference type="InterPro" id="IPR013761">
    <property type="entry name" value="SAM/pointed_sf"/>
</dbReference>
<dbReference type="KEGG" id="aten:116304034"/>
<keyword evidence="6" id="KW-1185">Reference proteome</keyword>
<dbReference type="InterPro" id="IPR046328">
    <property type="entry name" value="ETS_fam"/>
</dbReference>
<dbReference type="FunFam" id="1.10.10.10:FF:001381">
    <property type="entry name" value="Predicted protein"/>
    <property type="match status" value="1"/>
</dbReference>
<reference evidence="7" key="1">
    <citation type="submission" date="2025-08" db="UniProtKB">
        <authorList>
            <consortium name="RefSeq"/>
        </authorList>
    </citation>
    <scope>IDENTIFICATION</scope>
    <source>
        <tissue evidence="7">Tentacle</tissue>
    </source>
</reference>
<evidence type="ECO:0000256" key="2">
    <source>
        <dbReference type="ARBA" id="ARBA00023125"/>
    </source>
</evidence>